<dbReference type="Proteomes" id="UP000177583">
    <property type="component" value="Unassembled WGS sequence"/>
</dbReference>
<sequence>MRAWALTGLALWFFLAPLCGLAQELKGYQAEVSQEITDKDVVYARNLAFGKLRELVVQAAVLELLGEGMYNEFRADDSFGRRLDSSRYLASVKVLKEERQANLFLMRIEGLVDVTSLTDRLQEMNLILKGDPWVKVSLWVEGGLQLPKEALLERLKLFHLTVVSTESLKLDKSLDKSQPSFAQSLFPERGTAEVALLVEPKKATQGELYGGVGLRVFRKAGLSSLGSFSMSLEPFSEGQLPQALAGRDKSFLALFSLSSLALPAFREGESSSLEMEVQGLRSPELQSQFETHVLKPNPSVAGFWLKELSQNKAVYQVQAKQELPVLLENLKKANPYFYFEVVKFEVNQLVLKAEYKLGRQVVPVKPMNLDPKLMTEIAQMLDLDPKATPPSDWLPTVGEVEPNNNSLALNQLPTKVLVYGQISSRADEDLFEIEPVAGMKTLTLEWAKVGKTDLSPQIKLYDENLGYLNQYNLLGTKHTKIPISLPEVPHGPLYLRIGDRVGFIQGETGGFKSYKYLIRITWK</sequence>
<accession>A0A1F6GRS7</accession>
<evidence type="ECO:0000313" key="2">
    <source>
        <dbReference type="Proteomes" id="UP000177583"/>
    </source>
</evidence>
<gene>
    <name evidence="1" type="ORF">A2557_03600</name>
</gene>
<comment type="caution">
    <text evidence="1">The sequence shown here is derived from an EMBL/GenBank/DDBJ whole genome shotgun (WGS) entry which is preliminary data.</text>
</comment>
<evidence type="ECO:0000313" key="1">
    <source>
        <dbReference type="EMBL" id="OGH00769.1"/>
    </source>
</evidence>
<protein>
    <submittedName>
        <fullName evidence="1">Uncharacterized protein</fullName>
    </submittedName>
</protein>
<dbReference type="Gene3D" id="2.60.120.380">
    <property type="match status" value="1"/>
</dbReference>
<dbReference type="AlphaFoldDB" id="A0A1F6GRS7"/>
<organism evidence="1 2">
    <name type="scientific">Candidatus Lambdaproteobacteria bacterium RIFOXYD2_FULL_56_26</name>
    <dbReference type="NCBI Taxonomy" id="1817773"/>
    <lineage>
        <taxon>Bacteria</taxon>
        <taxon>Pseudomonadati</taxon>
        <taxon>Pseudomonadota</taxon>
        <taxon>Candidatus Lambdaproteobacteria</taxon>
    </lineage>
</organism>
<reference evidence="1 2" key="1">
    <citation type="journal article" date="2016" name="Nat. Commun.">
        <title>Thousands of microbial genomes shed light on interconnected biogeochemical processes in an aquifer system.</title>
        <authorList>
            <person name="Anantharaman K."/>
            <person name="Brown C.T."/>
            <person name="Hug L.A."/>
            <person name="Sharon I."/>
            <person name="Castelle C.J."/>
            <person name="Probst A.J."/>
            <person name="Thomas B.C."/>
            <person name="Singh A."/>
            <person name="Wilkins M.J."/>
            <person name="Karaoz U."/>
            <person name="Brodie E.L."/>
            <person name="Williams K.H."/>
            <person name="Hubbard S.S."/>
            <person name="Banfield J.F."/>
        </authorList>
    </citation>
    <scope>NUCLEOTIDE SEQUENCE [LARGE SCALE GENOMIC DNA]</scope>
</reference>
<dbReference type="EMBL" id="MFNF01000042">
    <property type="protein sequence ID" value="OGH00769.1"/>
    <property type="molecule type" value="Genomic_DNA"/>
</dbReference>
<proteinExistence type="predicted"/>
<name>A0A1F6GRS7_9PROT</name>